<dbReference type="NCBIfam" id="NF038094">
    <property type="entry name" value="CueP_fam"/>
    <property type="match status" value="1"/>
</dbReference>
<dbReference type="EMBL" id="FONZ01000001">
    <property type="protein sequence ID" value="SFE67844.1"/>
    <property type="molecule type" value="Genomic_DNA"/>
</dbReference>
<reference evidence="4" key="1">
    <citation type="submission" date="2016-10" db="EMBL/GenBank/DDBJ databases">
        <authorList>
            <person name="Varghese N."/>
            <person name="Submissions S."/>
        </authorList>
    </citation>
    <scope>NUCLEOTIDE SEQUENCE [LARGE SCALE GENOMIC DNA]</scope>
    <source>
        <strain evidence="4">DSM 19083</strain>
    </source>
</reference>
<feature type="chain" id="PRO_5039531054" description="CueP family metal-binding protein" evidence="2">
    <location>
        <begin position="27"/>
        <end position="215"/>
    </location>
</feature>
<gene>
    <name evidence="3" type="ORF">SAMN04488035_0133</name>
</gene>
<evidence type="ECO:0000313" key="3">
    <source>
        <dbReference type="EMBL" id="SFE67844.1"/>
    </source>
</evidence>
<keyword evidence="4" id="KW-1185">Reference proteome</keyword>
<dbReference type="OrthoDB" id="73040at2"/>
<evidence type="ECO:0008006" key="5">
    <source>
        <dbReference type="Google" id="ProtNLM"/>
    </source>
</evidence>
<dbReference type="Gene3D" id="2.60.40.3700">
    <property type="match status" value="1"/>
</dbReference>
<name>A0A1I2CHV7_9MICO</name>
<dbReference type="Pfam" id="PF21172">
    <property type="entry name" value="CueP"/>
    <property type="match status" value="1"/>
</dbReference>
<protein>
    <recommendedName>
        <fullName evidence="5">CueP family metal-binding protein</fullName>
    </recommendedName>
</protein>
<dbReference type="RefSeq" id="WP_093374190.1">
    <property type="nucleotide sequence ID" value="NZ_BNAN01000001.1"/>
</dbReference>
<evidence type="ECO:0000256" key="2">
    <source>
        <dbReference type="SAM" id="SignalP"/>
    </source>
</evidence>
<keyword evidence="2" id="KW-0732">Signal</keyword>
<accession>A0A1I2CHV7</accession>
<feature type="region of interest" description="Disordered" evidence="1">
    <location>
        <begin position="31"/>
        <end position="53"/>
    </location>
</feature>
<dbReference type="PROSITE" id="PS51257">
    <property type="entry name" value="PROKAR_LIPOPROTEIN"/>
    <property type="match status" value="1"/>
</dbReference>
<evidence type="ECO:0000256" key="1">
    <source>
        <dbReference type="SAM" id="MobiDB-lite"/>
    </source>
</evidence>
<evidence type="ECO:0000313" key="4">
    <source>
        <dbReference type="Proteomes" id="UP000198520"/>
    </source>
</evidence>
<sequence length="215" mass="22682">MLFPLTRTRRRTAALAGAVALTLGLAGCTSSTDPDGPATVTGPSAPATASSAPAPDTLLSAYDLEGMDATAVIEHLETLGGTDRPEALMASIRPTELLLSDASGETSLPLPDDKFYLSFAPYVSQTHDCFFHSLTTCQGEIIEQPVTVQIVDDATGETLVDETRATEKNGFVGVWLPRDIDATLRVTLSDGQLVGEQQISTREDSPTCLTTLQVA</sequence>
<dbReference type="Proteomes" id="UP000198520">
    <property type="component" value="Unassembled WGS sequence"/>
</dbReference>
<feature type="compositionally biased region" description="Low complexity" evidence="1">
    <location>
        <begin position="36"/>
        <end position="53"/>
    </location>
</feature>
<dbReference type="InterPro" id="IPR047808">
    <property type="entry name" value="CueP-like"/>
</dbReference>
<dbReference type="AlphaFoldDB" id="A0A1I2CHV7"/>
<dbReference type="STRING" id="285351.SAMN04488035_0133"/>
<organism evidence="3 4">
    <name type="scientific">Flavimobilis marinus</name>
    <dbReference type="NCBI Taxonomy" id="285351"/>
    <lineage>
        <taxon>Bacteria</taxon>
        <taxon>Bacillati</taxon>
        <taxon>Actinomycetota</taxon>
        <taxon>Actinomycetes</taxon>
        <taxon>Micrococcales</taxon>
        <taxon>Jonesiaceae</taxon>
        <taxon>Flavimobilis</taxon>
    </lineage>
</organism>
<feature type="signal peptide" evidence="2">
    <location>
        <begin position="1"/>
        <end position="26"/>
    </location>
</feature>
<proteinExistence type="predicted"/>